<protein>
    <recommendedName>
        <fullName evidence="3">F-box domain-containing protein</fullName>
    </recommendedName>
</protein>
<proteinExistence type="predicted"/>
<dbReference type="EMBL" id="JAWWNJ010000028">
    <property type="protein sequence ID" value="KAK7028720.1"/>
    <property type="molecule type" value="Genomic_DNA"/>
</dbReference>
<accession>A0AAW0BRL4</accession>
<organism evidence="1 2">
    <name type="scientific">Favolaschia claudopus</name>
    <dbReference type="NCBI Taxonomy" id="2862362"/>
    <lineage>
        <taxon>Eukaryota</taxon>
        <taxon>Fungi</taxon>
        <taxon>Dikarya</taxon>
        <taxon>Basidiomycota</taxon>
        <taxon>Agaricomycotina</taxon>
        <taxon>Agaricomycetes</taxon>
        <taxon>Agaricomycetidae</taxon>
        <taxon>Agaricales</taxon>
        <taxon>Marasmiineae</taxon>
        <taxon>Mycenaceae</taxon>
        <taxon>Favolaschia</taxon>
    </lineage>
</organism>
<comment type="caution">
    <text evidence="1">The sequence shown here is derived from an EMBL/GenBank/DDBJ whole genome shotgun (WGS) entry which is preliminary data.</text>
</comment>
<name>A0AAW0BRL4_9AGAR</name>
<keyword evidence="2" id="KW-1185">Reference proteome</keyword>
<gene>
    <name evidence="1" type="ORF">R3P38DRAFT_2704579</name>
</gene>
<evidence type="ECO:0000313" key="2">
    <source>
        <dbReference type="Proteomes" id="UP001362999"/>
    </source>
</evidence>
<reference evidence="1 2" key="1">
    <citation type="journal article" date="2024" name="J Genomics">
        <title>Draft genome sequencing and assembly of Favolaschia claudopus CIRM-BRFM 2984 isolated from oak limbs.</title>
        <authorList>
            <person name="Navarro D."/>
            <person name="Drula E."/>
            <person name="Chaduli D."/>
            <person name="Cazenave R."/>
            <person name="Ahrendt S."/>
            <person name="Wang J."/>
            <person name="Lipzen A."/>
            <person name="Daum C."/>
            <person name="Barry K."/>
            <person name="Grigoriev I.V."/>
            <person name="Favel A."/>
            <person name="Rosso M.N."/>
            <person name="Martin F."/>
        </authorList>
    </citation>
    <scope>NUCLEOTIDE SEQUENCE [LARGE SCALE GENOMIC DNA]</scope>
    <source>
        <strain evidence="1 2">CIRM-BRFM 2984</strain>
    </source>
</reference>
<evidence type="ECO:0000313" key="1">
    <source>
        <dbReference type="EMBL" id="KAK7028720.1"/>
    </source>
</evidence>
<evidence type="ECO:0008006" key="3">
    <source>
        <dbReference type="Google" id="ProtNLM"/>
    </source>
</evidence>
<dbReference type="Proteomes" id="UP001362999">
    <property type="component" value="Unassembled WGS sequence"/>
</dbReference>
<dbReference type="AlphaFoldDB" id="A0AAW0BRL4"/>
<sequence>MMPLLPLDLEREVFETAAIRDRAGIPILLRVCRRVHSWIEPLLYRVILITDFYPDSDSPEFAALCATSATFKKRAVRHLFLEYPPHDDELRTAAQNFLCQLPAIESLVLDGDLCTDVLEIMDKMRLQKLNIRVPSFSLSSWARSTLSRPLFHSVIHLELYRDQDHIPTCWDDWTALASLSVLTHLCLDDKLAAQIVKPTLGNCKQLEVVIWALWDGTRNAVYDAQNLSVTDCRLVVMDMPIFEDDWEEGARFGKDFWVRADAFLAKKRSGEIDKSHFFLEK</sequence>